<dbReference type="EMBL" id="JANBVN010000267">
    <property type="protein sequence ID" value="KAJ9130504.1"/>
    <property type="molecule type" value="Genomic_DNA"/>
</dbReference>
<keyword evidence="2 5" id="KW-0812">Transmembrane</keyword>
<protein>
    <submittedName>
        <fullName evidence="6">RTA1 like protein</fullName>
    </submittedName>
</protein>
<evidence type="ECO:0000256" key="3">
    <source>
        <dbReference type="ARBA" id="ARBA00022989"/>
    </source>
</evidence>
<dbReference type="GO" id="GO:0005886">
    <property type="term" value="C:plasma membrane"/>
    <property type="evidence" value="ECO:0007669"/>
    <property type="project" value="TreeGrafter"/>
</dbReference>
<accession>A0AA38RH41</accession>
<dbReference type="Proteomes" id="UP001174691">
    <property type="component" value="Unassembled WGS sequence"/>
</dbReference>
<comment type="subcellular location">
    <subcellularLocation>
        <location evidence="1">Membrane</location>
        <topology evidence="1">Multi-pass membrane protein</topology>
    </subcellularLocation>
</comment>
<feature type="transmembrane region" description="Helical" evidence="5">
    <location>
        <begin position="214"/>
        <end position="233"/>
    </location>
</feature>
<comment type="caution">
    <text evidence="6">The sequence shown here is derived from an EMBL/GenBank/DDBJ whole genome shotgun (WGS) entry which is preliminary data.</text>
</comment>
<keyword evidence="4 5" id="KW-0472">Membrane</keyword>
<dbReference type="GO" id="GO:0000324">
    <property type="term" value="C:fungal-type vacuole"/>
    <property type="evidence" value="ECO:0007669"/>
    <property type="project" value="TreeGrafter"/>
</dbReference>
<dbReference type="PANTHER" id="PTHR31465">
    <property type="entry name" value="PROTEIN RTA1-RELATED"/>
    <property type="match status" value="1"/>
</dbReference>
<dbReference type="Pfam" id="PF04479">
    <property type="entry name" value="RTA1"/>
    <property type="match status" value="1"/>
</dbReference>
<feature type="transmembrane region" description="Helical" evidence="5">
    <location>
        <begin position="62"/>
        <end position="80"/>
    </location>
</feature>
<feature type="transmembrane region" description="Helical" evidence="5">
    <location>
        <begin position="92"/>
        <end position="115"/>
    </location>
</feature>
<dbReference type="InterPro" id="IPR007568">
    <property type="entry name" value="RTA1"/>
</dbReference>
<name>A0AA38RH41_9PEZI</name>
<evidence type="ECO:0000313" key="6">
    <source>
        <dbReference type="EMBL" id="KAJ9130504.1"/>
    </source>
</evidence>
<evidence type="ECO:0000256" key="2">
    <source>
        <dbReference type="ARBA" id="ARBA00022692"/>
    </source>
</evidence>
<organism evidence="6 7">
    <name type="scientific">Coniochaeta hoffmannii</name>
    <dbReference type="NCBI Taxonomy" id="91930"/>
    <lineage>
        <taxon>Eukaryota</taxon>
        <taxon>Fungi</taxon>
        <taxon>Dikarya</taxon>
        <taxon>Ascomycota</taxon>
        <taxon>Pezizomycotina</taxon>
        <taxon>Sordariomycetes</taxon>
        <taxon>Sordariomycetidae</taxon>
        <taxon>Coniochaetales</taxon>
        <taxon>Coniochaetaceae</taxon>
        <taxon>Coniochaeta</taxon>
    </lineage>
</organism>
<feature type="transmembrane region" description="Helical" evidence="5">
    <location>
        <begin position="135"/>
        <end position="153"/>
    </location>
</feature>
<keyword evidence="3 5" id="KW-1133">Transmembrane helix</keyword>
<evidence type="ECO:0000313" key="7">
    <source>
        <dbReference type="Proteomes" id="UP001174691"/>
    </source>
</evidence>
<evidence type="ECO:0000256" key="1">
    <source>
        <dbReference type="ARBA" id="ARBA00004141"/>
    </source>
</evidence>
<reference evidence="6" key="1">
    <citation type="submission" date="2022-07" db="EMBL/GenBank/DDBJ databases">
        <title>Fungi with potential for degradation of polypropylene.</title>
        <authorList>
            <person name="Gostincar C."/>
        </authorList>
    </citation>
    <scope>NUCLEOTIDE SEQUENCE</scope>
    <source>
        <strain evidence="6">EXF-13287</strain>
    </source>
</reference>
<dbReference type="AlphaFoldDB" id="A0AA38RH41"/>
<dbReference type="PANTHER" id="PTHR31465:SF9">
    <property type="entry name" value="SPHINGOID LONG-CHAIN BASE TRANSPORTER RSB1"/>
    <property type="match status" value="1"/>
</dbReference>
<feature type="transmembrane region" description="Helical" evidence="5">
    <location>
        <begin position="35"/>
        <end position="55"/>
    </location>
</feature>
<keyword evidence="7" id="KW-1185">Reference proteome</keyword>
<gene>
    <name evidence="6" type="ORF">NKR19_g9866</name>
</gene>
<proteinExistence type="predicted"/>
<sequence length="299" mass="32822">MSQGQGHLVGFGPDANCTLALCSPEHSVYRYRPSLAANATFIALYAAAMAVHVLLGFRWKTWWFMWCMIVGCASEIIGYAGRVMMWYNPFKFTAFMIQIVCVTTAPVFFCAAIYVTLALTIRNLSASTARFRPSLLYYVFIASDLVSLVFQAIGGALSTSSSGTSQTAIDLALAGLSLQVATLLIFSGLMVDYLVRFAKTEEAKTKLDRRMKTFLSGLGLAILLILARCAFRVDELSEGYGGPLVRNESLFIGLEGVLIVLATFLLCVGHPGFGFRKYYEKEVVSDAERVEVKALREGK</sequence>
<evidence type="ECO:0000256" key="5">
    <source>
        <dbReference type="SAM" id="Phobius"/>
    </source>
</evidence>
<feature type="transmembrane region" description="Helical" evidence="5">
    <location>
        <begin position="249"/>
        <end position="268"/>
    </location>
</feature>
<evidence type="ECO:0000256" key="4">
    <source>
        <dbReference type="ARBA" id="ARBA00023136"/>
    </source>
</evidence>
<feature type="transmembrane region" description="Helical" evidence="5">
    <location>
        <begin position="173"/>
        <end position="194"/>
    </location>
</feature>